<accession>A0AC35UEL5</accession>
<organism evidence="1 2">
    <name type="scientific">Rhabditophanes sp. KR3021</name>
    <dbReference type="NCBI Taxonomy" id="114890"/>
    <lineage>
        <taxon>Eukaryota</taxon>
        <taxon>Metazoa</taxon>
        <taxon>Ecdysozoa</taxon>
        <taxon>Nematoda</taxon>
        <taxon>Chromadorea</taxon>
        <taxon>Rhabditida</taxon>
        <taxon>Tylenchina</taxon>
        <taxon>Panagrolaimomorpha</taxon>
        <taxon>Strongyloidoidea</taxon>
        <taxon>Alloionematidae</taxon>
        <taxon>Rhabditophanes</taxon>
    </lineage>
</organism>
<protein>
    <submittedName>
        <fullName evidence="2">Conserved plasma membrane protein</fullName>
    </submittedName>
</protein>
<evidence type="ECO:0000313" key="2">
    <source>
        <dbReference type="WBParaSite" id="RSKR_0000999500.1"/>
    </source>
</evidence>
<name>A0AC35UEL5_9BILA</name>
<dbReference type="WBParaSite" id="RSKR_0000999500.1">
    <property type="protein sequence ID" value="RSKR_0000999500.1"/>
    <property type="gene ID" value="RSKR_0000999500"/>
</dbReference>
<dbReference type="Proteomes" id="UP000095286">
    <property type="component" value="Unplaced"/>
</dbReference>
<proteinExistence type="predicted"/>
<evidence type="ECO:0000313" key="1">
    <source>
        <dbReference type="Proteomes" id="UP000095286"/>
    </source>
</evidence>
<sequence length="165" mass="18965">MLSKLASSPLRQLVVRRLLSSKIGGPPVAAKQLVIPVTESGFFKYERNISRDTSYSNPQLKGDTAIRFLIRRLGHAYEVYPLIILTGLWFCVFLVATYISFNKLEVWLDRSNEKAPWAWERIRGNYHKKQTLLFDLDGATHNRLPIMEALQDEMLEAAKKRGTRS</sequence>
<reference evidence="2" key="1">
    <citation type="submission" date="2016-11" db="UniProtKB">
        <authorList>
            <consortium name="WormBaseParasite"/>
        </authorList>
    </citation>
    <scope>IDENTIFICATION</scope>
    <source>
        <strain evidence="2">KR3021</strain>
    </source>
</reference>